<sequence length="114" mass="12130">LRHTVAELTDPAWASVRCAYDEDARWFVLYRGSLAATVAVVCNLGPERQAVPVGWPAGGGPGDQAGGHVPSEPGWMVVDPLAVSRPGFTFQPGRVETDGESVVIARLLPRRLPA</sequence>
<dbReference type="GO" id="GO:0016798">
    <property type="term" value="F:hydrolase activity, acting on glycosyl bonds"/>
    <property type="evidence" value="ECO:0007669"/>
    <property type="project" value="UniProtKB-KW"/>
</dbReference>
<comment type="caution">
    <text evidence="1">The sequence shown here is derived from an EMBL/GenBank/DDBJ whole genome shotgun (WGS) entry which is preliminary data.</text>
</comment>
<proteinExistence type="predicted"/>
<evidence type="ECO:0000313" key="1">
    <source>
        <dbReference type="EMBL" id="GAH36860.1"/>
    </source>
</evidence>
<dbReference type="AlphaFoldDB" id="X1FWC5"/>
<accession>X1FWC5</accession>
<organism evidence="1">
    <name type="scientific">marine sediment metagenome</name>
    <dbReference type="NCBI Taxonomy" id="412755"/>
    <lineage>
        <taxon>unclassified sequences</taxon>
        <taxon>metagenomes</taxon>
        <taxon>ecological metagenomes</taxon>
    </lineage>
</organism>
<reference evidence="1" key="1">
    <citation type="journal article" date="2014" name="Front. Microbiol.">
        <title>High frequency of phylogenetically diverse reductive dehalogenase-homologous genes in deep subseafloor sedimentary metagenomes.</title>
        <authorList>
            <person name="Kawai M."/>
            <person name="Futagami T."/>
            <person name="Toyoda A."/>
            <person name="Takaki Y."/>
            <person name="Nishi S."/>
            <person name="Hori S."/>
            <person name="Arai W."/>
            <person name="Tsubouchi T."/>
            <person name="Morono Y."/>
            <person name="Uchiyama I."/>
            <person name="Ito T."/>
            <person name="Fujiyama A."/>
            <person name="Inagaki F."/>
            <person name="Takami H."/>
        </authorList>
    </citation>
    <scope>NUCLEOTIDE SEQUENCE</scope>
    <source>
        <strain evidence="1">Expedition CK06-06</strain>
    </source>
</reference>
<dbReference type="EMBL" id="BARU01014794">
    <property type="protein sequence ID" value="GAH36860.1"/>
    <property type="molecule type" value="Genomic_DNA"/>
</dbReference>
<gene>
    <name evidence="1" type="ORF">S03H2_25889</name>
</gene>
<feature type="non-terminal residue" evidence="1">
    <location>
        <position position="1"/>
    </location>
</feature>
<protein>
    <submittedName>
        <fullName evidence="1">Uncharacterized protein</fullName>
    </submittedName>
</protein>
<name>X1FWC5_9ZZZZ</name>